<evidence type="ECO:0000256" key="2">
    <source>
        <dbReference type="SAM" id="Phobius"/>
    </source>
</evidence>
<gene>
    <name evidence="3" type="ORF">Tel_05905</name>
</gene>
<feature type="coiled-coil region" evidence="1">
    <location>
        <begin position="45"/>
        <end position="72"/>
    </location>
</feature>
<evidence type="ECO:0000256" key="1">
    <source>
        <dbReference type="SAM" id="Coils"/>
    </source>
</evidence>
<protein>
    <recommendedName>
        <fullName evidence="5">DUF4381 domain-containing protein</fullName>
    </recommendedName>
</protein>
<feature type="transmembrane region" description="Helical" evidence="2">
    <location>
        <begin position="23"/>
        <end position="42"/>
    </location>
</feature>
<dbReference type="KEGG" id="tee:Tel_05905"/>
<name>A0A0S2TC31_9GAMM</name>
<keyword evidence="2" id="KW-1133">Transmembrane helix</keyword>
<evidence type="ECO:0000313" key="3">
    <source>
        <dbReference type="EMBL" id="ALP52721.1"/>
    </source>
</evidence>
<sequence>MNGELPLRDIHLPAGVPWWPPAAGWWLLLVLLIVIGMILWAVRHARQRQRLRRQALDELQRIEQAFAEHANTQQLAGACSVLLRRVAISRYPRQEVAGLTGRAWLDFLNRHGKTRPFDDAAAATLLHAPYEKDITGNPQALLNACRRWLQQLPGGSA</sequence>
<keyword evidence="1" id="KW-0175">Coiled coil</keyword>
<dbReference type="STRING" id="1748243.Tel_05905"/>
<dbReference type="Proteomes" id="UP000055136">
    <property type="component" value="Chromosome"/>
</dbReference>
<proteinExistence type="predicted"/>
<evidence type="ECO:0008006" key="5">
    <source>
        <dbReference type="Google" id="ProtNLM"/>
    </source>
</evidence>
<evidence type="ECO:0000313" key="4">
    <source>
        <dbReference type="Proteomes" id="UP000055136"/>
    </source>
</evidence>
<keyword evidence="4" id="KW-1185">Reference proteome</keyword>
<dbReference type="EMBL" id="CP013099">
    <property type="protein sequence ID" value="ALP52721.1"/>
    <property type="molecule type" value="Genomic_DNA"/>
</dbReference>
<reference evidence="3" key="1">
    <citation type="submission" date="2015-10" db="EMBL/GenBank/DDBJ databases">
        <title>Description of Candidatus Tenderia electrophaga gen. nov, sp. nov., an Uncultivated Electroautotroph from a Biocathode Enrichment.</title>
        <authorList>
            <person name="Eddie B.J."/>
            <person name="Malanoski A.P."/>
            <person name="Wang Z."/>
            <person name="Hall R.J."/>
            <person name="Oh S.D."/>
            <person name="Heiner C."/>
            <person name="Lin B."/>
            <person name="Strycharz-Glaven S.M."/>
        </authorList>
    </citation>
    <scope>NUCLEOTIDE SEQUENCE [LARGE SCALE GENOMIC DNA]</scope>
    <source>
        <strain evidence="3">NRL1</strain>
    </source>
</reference>
<dbReference type="InterPro" id="IPR025489">
    <property type="entry name" value="DUF4381"/>
</dbReference>
<accession>A0A0S2TC31</accession>
<dbReference type="AlphaFoldDB" id="A0A0S2TC31"/>
<organism evidence="3 4">
    <name type="scientific">Candidatus Tenderia electrophaga</name>
    <dbReference type="NCBI Taxonomy" id="1748243"/>
    <lineage>
        <taxon>Bacteria</taxon>
        <taxon>Pseudomonadati</taxon>
        <taxon>Pseudomonadota</taxon>
        <taxon>Gammaproteobacteria</taxon>
        <taxon>Candidatus Tenderiales</taxon>
        <taxon>Candidatus Tenderiaceae</taxon>
        <taxon>Candidatus Tenderia</taxon>
    </lineage>
</organism>
<dbReference type="Pfam" id="PF14316">
    <property type="entry name" value="DUF4381"/>
    <property type="match status" value="1"/>
</dbReference>
<keyword evidence="2" id="KW-0472">Membrane</keyword>
<keyword evidence="2" id="KW-0812">Transmembrane</keyword>